<protein>
    <recommendedName>
        <fullName evidence="6">4-deoxy-L-threo-5-hexosulose-uronate ketol-isomerase</fullName>
        <ecNumber evidence="6">5.3.1.17</ecNumber>
    </recommendedName>
    <alternativeName>
        <fullName evidence="6">5-keto-4-deoxyuronate isomerase</fullName>
    </alternativeName>
    <alternativeName>
        <fullName evidence="6">DKI isomerase</fullName>
    </alternativeName>
</protein>
<keyword evidence="3 6" id="KW-0479">Metal-binding</keyword>
<dbReference type="Gene3D" id="2.60.120.520">
    <property type="entry name" value="pectin degrading enzyme 5-keto 4- deoxyuronate isomerase, domain 1"/>
    <property type="match status" value="1"/>
</dbReference>
<keyword evidence="5 6" id="KW-0413">Isomerase</keyword>
<dbReference type="EMBL" id="NIHM01000008">
    <property type="protein sequence ID" value="PLT55542.1"/>
    <property type="molecule type" value="Genomic_DNA"/>
</dbReference>
<evidence type="ECO:0000256" key="1">
    <source>
        <dbReference type="ARBA" id="ARBA00000552"/>
    </source>
</evidence>
<evidence type="ECO:0000313" key="8">
    <source>
        <dbReference type="Proteomes" id="UP000234849"/>
    </source>
</evidence>
<accession>A0A2N5NIK0</accession>
<evidence type="ECO:0000256" key="3">
    <source>
        <dbReference type="ARBA" id="ARBA00022723"/>
    </source>
</evidence>
<dbReference type="UniPathway" id="UPA00545">
    <property type="reaction ID" value="UER00826"/>
</dbReference>
<feature type="binding site" evidence="6">
    <location>
        <position position="205"/>
    </location>
    <ligand>
        <name>Zn(2+)</name>
        <dbReference type="ChEBI" id="CHEBI:29105"/>
    </ligand>
</feature>
<dbReference type="NCBIfam" id="NF002091">
    <property type="entry name" value="PRK00924.1"/>
    <property type="match status" value="1"/>
</dbReference>
<dbReference type="GO" id="GO:0045490">
    <property type="term" value="P:pectin catabolic process"/>
    <property type="evidence" value="ECO:0007669"/>
    <property type="project" value="UniProtKB-UniRule"/>
</dbReference>
<dbReference type="Proteomes" id="UP000234849">
    <property type="component" value="Unassembled WGS sequence"/>
</dbReference>
<dbReference type="CDD" id="cd20294">
    <property type="entry name" value="cupin_KduI_N"/>
    <property type="match status" value="1"/>
</dbReference>
<dbReference type="Gene3D" id="2.60.120.10">
    <property type="entry name" value="Jelly Rolls"/>
    <property type="match status" value="1"/>
</dbReference>
<gene>
    <name evidence="6" type="primary">kduI</name>
    <name evidence="7" type="ORF">CDL18_07405</name>
</gene>
<dbReference type="GO" id="GO:0008697">
    <property type="term" value="F:4-deoxy-L-threo-5-hexosulose-uronate ketol-isomerase activity"/>
    <property type="evidence" value="ECO:0007669"/>
    <property type="project" value="UniProtKB-UniRule"/>
</dbReference>
<dbReference type="PIRSF" id="PIRSF006625">
    <property type="entry name" value="KduI"/>
    <property type="match status" value="1"/>
</dbReference>
<feature type="binding site" evidence="6">
    <location>
        <position position="212"/>
    </location>
    <ligand>
        <name>Zn(2+)</name>
        <dbReference type="ChEBI" id="CHEBI:29105"/>
    </ligand>
</feature>
<comment type="function">
    <text evidence="6">Catalyzes the isomerization of 5-dehydro-4-deoxy-D-glucuronate to 3-deoxy-D-glycero-2,5-hexodiulosonate.</text>
</comment>
<dbReference type="GO" id="GO:0008270">
    <property type="term" value="F:zinc ion binding"/>
    <property type="evidence" value="ECO:0007669"/>
    <property type="project" value="UniProtKB-UniRule"/>
</dbReference>
<dbReference type="GO" id="GO:0042840">
    <property type="term" value="P:D-glucuronate catabolic process"/>
    <property type="evidence" value="ECO:0007669"/>
    <property type="project" value="TreeGrafter"/>
</dbReference>
<evidence type="ECO:0000256" key="5">
    <source>
        <dbReference type="ARBA" id="ARBA00023235"/>
    </source>
</evidence>
<organism evidence="7 8">
    <name type="scientific">Mediterraneibacter gnavus</name>
    <name type="common">Ruminococcus gnavus</name>
    <dbReference type="NCBI Taxonomy" id="33038"/>
    <lineage>
        <taxon>Bacteria</taxon>
        <taxon>Bacillati</taxon>
        <taxon>Bacillota</taxon>
        <taxon>Clostridia</taxon>
        <taxon>Lachnospirales</taxon>
        <taxon>Lachnospiraceae</taxon>
        <taxon>Mediterraneibacter</taxon>
    </lineage>
</organism>
<feature type="binding site" evidence="6">
    <location>
        <position position="254"/>
    </location>
    <ligand>
        <name>Zn(2+)</name>
        <dbReference type="ChEBI" id="CHEBI:29105"/>
    </ligand>
</feature>
<evidence type="ECO:0000256" key="2">
    <source>
        <dbReference type="ARBA" id="ARBA00008086"/>
    </source>
</evidence>
<dbReference type="InterPro" id="IPR007045">
    <property type="entry name" value="KduI"/>
</dbReference>
<evidence type="ECO:0000256" key="4">
    <source>
        <dbReference type="ARBA" id="ARBA00022833"/>
    </source>
</evidence>
<dbReference type="AlphaFoldDB" id="A0A2N5NIK0"/>
<dbReference type="InterPro" id="IPR014710">
    <property type="entry name" value="RmlC-like_jellyroll"/>
</dbReference>
<evidence type="ECO:0000313" key="7">
    <source>
        <dbReference type="EMBL" id="PLT55542.1"/>
    </source>
</evidence>
<dbReference type="Pfam" id="PF04962">
    <property type="entry name" value="KduI"/>
    <property type="match status" value="1"/>
</dbReference>
<dbReference type="InterPro" id="IPR011051">
    <property type="entry name" value="RmlC_Cupin_sf"/>
</dbReference>
<reference evidence="7 8" key="1">
    <citation type="journal article" date="2017" name="Genome Med.">
        <title>A novel Ruminococcus gnavus clade enriched in inflammatory bowel disease patients.</title>
        <authorList>
            <person name="Hall A.B."/>
            <person name="Yassour M."/>
            <person name="Sauk J."/>
            <person name="Garner A."/>
            <person name="Jiang X."/>
            <person name="Arthur T."/>
            <person name="Lagoudas G.K."/>
            <person name="Vatanen T."/>
            <person name="Fornelos N."/>
            <person name="Wilson R."/>
            <person name="Bertha M."/>
            <person name="Cohen M."/>
            <person name="Garber J."/>
            <person name="Khalili H."/>
            <person name="Gevers D."/>
            <person name="Ananthakrishnan A.N."/>
            <person name="Kugathasan S."/>
            <person name="Lander E.S."/>
            <person name="Blainey P."/>
            <person name="Vlamakis H."/>
            <person name="Xavier R.J."/>
            <person name="Huttenhower C."/>
        </authorList>
    </citation>
    <scope>NUCLEOTIDE SEQUENCE [LARGE SCALE GENOMIC DNA]</scope>
    <source>
        <strain evidence="7 8">RJX1118</strain>
    </source>
</reference>
<dbReference type="HAMAP" id="MF_00687">
    <property type="entry name" value="KduI"/>
    <property type="match status" value="1"/>
</dbReference>
<sequence length="287" mass="32431">MEVRTAASPKDVKHYTTDRLREEFLIQDLFQADKINLVYSHIDRIITGAAVPVNERLVLTAGDELRAEYFLQRRELGIINIGGDGIITIDGRVYEVNARDGMYVGRGAKDISFESKDASCPAKFYMNSAPAHVSYPTVHIKLEGEAEEGVVIVKDENKVELGTLEDSNHRIINKYIVTGQVESCQLAMGLTKLLPGSVWNTMPSHTHDRRMEVYLYFDMDDDSFVMHYMGEPQETRHIIMHNEEAVISPSWSIHSGCGSKAYTFIWGMCGENQDYGDMDTIANKDLR</sequence>
<dbReference type="RefSeq" id="WP_101879588.1">
    <property type="nucleotide sequence ID" value="NZ_JANFXP010000004.1"/>
</dbReference>
<comment type="cofactor">
    <cofactor evidence="6">
        <name>Zn(2+)</name>
        <dbReference type="ChEBI" id="CHEBI:29105"/>
    </cofactor>
    <text evidence="6">Binds 1 zinc ion per subunit.</text>
</comment>
<dbReference type="GO" id="GO:0019698">
    <property type="term" value="P:D-galacturonate catabolic process"/>
    <property type="evidence" value="ECO:0007669"/>
    <property type="project" value="TreeGrafter"/>
</dbReference>
<dbReference type="InterPro" id="IPR027449">
    <property type="entry name" value="KduI_N"/>
</dbReference>
<evidence type="ECO:0000256" key="6">
    <source>
        <dbReference type="HAMAP-Rule" id="MF_00687"/>
    </source>
</evidence>
<dbReference type="CDD" id="cd20491">
    <property type="entry name" value="cupin_KduI_C"/>
    <property type="match status" value="1"/>
</dbReference>
<comment type="catalytic activity">
    <reaction evidence="1 6">
        <text>5-dehydro-4-deoxy-D-glucuronate = 3-deoxy-D-glycero-2,5-hexodiulosonate</text>
        <dbReference type="Rhea" id="RHEA:23896"/>
        <dbReference type="ChEBI" id="CHEBI:17117"/>
        <dbReference type="ChEBI" id="CHEBI:29071"/>
        <dbReference type="EC" id="5.3.1.17"/>
    </reaction>
</comment>
<dbReference type="SUPFAM" id="SSF51182">
    <property type="entry name" value="RmlC-like cupins"/>
    <property type="match status" value="1"/>
</dbReference>
<dbReference type="EC" id="5.3.1.17" evidence="6"/>
<proteinExistence type="inferred from homology"/>
<keyword evidence="4 6" id="KW-0862">Zinc</keyword>
<comment type="pathway">
    <text evidence="6">Glycan metabolism; pectin degradation; 2-dehydro-3-deoxy-D-gluconate from pectin: step 4/5.</text>
</comment>
<dbReference type="PANTHER" id="PTHR38461">
    <property type="entry name" value="4-DEOXY-L-THREO-5-HEXOSULOSE-URONATE KETOL-ISOMERASE"/>
    <property type="match status" value="1"/>
</dbReference>
<dbReference type="InterPro" id="IPR021120">
    <property type="entry name" value="KduI/IolB_isomerase"/>
</dbReference>
<comment type="similarity">
    <text evidence="2 6">Belongs to the KduI family.</text>
</comment>
<name>A0A2N5NIK0_MEDGN</name>
<comment type="caution">
    <text evidence="7">The sequence shown here is derived from an EMBL/GenBank/DDBJ whole genome shotgun (WGS) entry which is preliminary data.</text>
</comment>
<dbReference type="PANTHER" id="PTHR38461:SF1">
    <property type="entry name" value="4-DEOXY-L-THREO-5-HEXOSULOSE-URONATE KETOL-ISOMERASE"/>
    <property type="match status" value="1"/>
</dbReference>
<feature type="binding site" evidence="6">
    <location>
        <position position="207"/>
    </location>
    <ligand>
        <name>Zn(2+)</name>
        <dbReference type="ChEBI" id="CHEBI:29105"/>
    </ligand>
</feature>